<dbReference type="STRING" id="1173111.SAMN05444955_104150"/>
<keyword evidence="2 5" id="KW-0812">Transmembrane</keyword>
<evidence type="ECO:0000313" key="6">
    <source>
        <dbReference type="EMBL" id="SEM99257.1"/>
    </source>
</evidence>
<dbReference type="GO" id="GO:0005886">
    <property type="term" value="C:plasma membrane"/>
    <property type="evidence" value="ECO:0007669"/>
    <property type="project" value="TreeGrafter"/>
</dbReference>
<feature type="transmembrane region" description="Helical" evidence="5">
    <location>
        <begin position="26"/>
        <end position="53"/>
    </location>
</feature>
<dbReference type="EMBL" id="FOCQ01000004">
    <property type="protein sequence ID" value="SEM99257.1"/>
    <property type="molecule type" value="Genomic_DNA"/>
</dbReference>
<dbReference type="AlphaFoldDB" id="A0A1H8CYG2"/>
<reference evidence="6 7" key="1">
    <citation type="submission" date="2016-10" db="EMBL/GenBank/DDBJ databases">
        <authorList>
            <person name="de Groot N.N."/>
        </authorList>
    </citation>
    <scope>NUCLEOTIDE SEQUENCE [LARGE SCALE GENOMIC DNA]</scope>
    <source>
        <strain evidence="6 7">DSM 46701</strain>
    </source>
</reference>
<evidence type="ECO:0000256" key="5">
    <source>
        <dbReference type="SAM" id="Phobius"/>
    </source>
</evidence>
<dbReference type="RefSeq" id="WP_244527461.1">
    <property type="nucleotide sequence ID" value="NZ_FOCQ01000004.1"/>
</dbReference>
<dbReference type="PANTHER" id="PTHR33514">
    <property type="entry name" value="PROTEIN ABCI12, CHLOROPLASTIC"/>
    <property type="match status" value="1"/>
</dbReference>
<comment type="subcellular location">
    <subcellularLocation>
        <location evidence="1">Membrane</location>
        <topology evidence="1">Multi-pass membrane protein</topology>
    </subcellularLocation>
</comment>
<evidence type="ECO:0000256" key="1">
    <source>
        <dbReference type="ARBA" id="ARBA00004141"/>
    </source>
</evidence>
<keyword evidence="3 5" id="KW-1133">Transmembrane helix</keyword>
<sequence>MKTVKSMSLYVPGNSIIHRLEPITKLIYVMVAGVLPFILPANPTAVLCLAVTLAMLTISKTLTKVIPLTGFTLLVLLSILFIQGLFHEHNQTFLFRFGPFVFFKEGLSYAARISLRVINLLLGISLLSLTTKPSDLIDSLVRRGLSPKIGYVLSSVLQIIPQMAASVNAITDAQRARGLETEGPLIVRAKAFLPLIGPVIMSSLIQARERAMALEVRGFNANRRKTFLRAANQSSRQTTIRILLILILFAAIVWRIFA</sequence>
<keyword evidence="7" id="KW-1185">Reference proteome</keyword>
<dbReference type="Proteomes" id="UP000199695">
    <property type="component" value="Unassembled WGS sequence"/>
</dbReference>
<evidence type="ECO:0000256" key="4">
    <source>
        <dbReference type="ARBA" id="ARBA00023136"/>
    </source>
</evidence>
<keyword evidence="4 5" id="KW-0472">Membrane</keyword>
<feature type="transmembrane region" description="Helical" evidence="5">
    <location>
        <begin position="238"/>
        <end position="257"/>
    </location>
</feature>
<evidence type="ECO:0000313" key="7">
    <source>
        <dbReference type="Proteomes" id="UP000199695"/>
    </source>
</evidence>
<evidence type="ECO:0000256" key="3">
    <source>
        <dbReference type="ARBA" id="ARBA00022989"/>
    </source>
</evidence>
<organism evidence="6 7">
    <name type="scientific">Lihuaxuella thermophila</name>
    <dbReference type="NCBI Taxonomy" id="1173111"/>
    <lineage>
        <taxon>Bacteria</taxon>
        <taxon>Bacillati</taxon>
        <taxon>Bacillota</taxon>
        <taxon>Bacilli</taxon>
        <taxon>Bacillales</taxon>
        <taxon>Thermoactinomycetaceae</taxon>
        <taxon>Lihuaxuella</taxon>
    </lineage>
</organism>
<evidence type="ECO:0000256" key="2">
    <source>
        <dbReference type="ARBA" id="ARBA00022692"/>
    </source>
</evidence>
<dbReference type="Pfam" id="PF02361">
    <property type="entry name" value="CbiQ"/>
    <property type="match status" value="1"/>
</dbReference>
<feature type="transmembrane region" description="Helical" evidence="5">
    <location>
        <begin position="65"/>
        <end position="86"/>
    </location>
</feature>
<accession>A0A1H8CYG2</accession>
<dbReference type="CDD" id="cd16914">
    <property type="entry name" value="EcfT"/>
    <property type="match status" value="1"/>
</dbReference>
<gene>
    <name evidence="6" type="ORF">SAMN05444955_104150</name>
</gene>
<dbReference type="InterPro" id="IPR003339">
    <property type="entry name" value="ABC/ECF_trnsptr_transmembrane"/>
</dbReference>
<dbReference type="PANTHER" id="PTHR33514:SF13">
    <property type="entry name" value="PROTEIN ABCI12, CHLOROPLASTIC"/>
    <property type="match status" value="1"/>
</dbReference>
<protein>
    <submittedName>
        <fullName evidence="6">Energy-coupling factor transport system permease protein</fullName>
    </submittedName>
</protein>
<proteinExistence type="predicted"/>
<name>A0A1H8CYG2_9BACL</name>